<dbReference type="eggNOG" id="ENOG502TKI0">
    <property type="taxonomic scope" value="Eukaryota"/>
</dbReference>
<dbReference type="InterPro" id="IPR001810">
    <property type="entry name" value="F-box_dom"/>
</dbReference>
<proteinExistence type="predicted"/>
<dbReference type="PANTHER" id="PTHR21503:SF52">
    <property type="entry name" value="F-BOX DOMAIN-CONTAINING PROTEIN"/>
    <property type="match status" value="1"/>
</dbReference>
<protein>
    <submittedName>
        <fullName evidence="3">F-box domain-containing protein</fullName>
    </submittedName>
</protein>
<sequence length="316" mass="37089">MDLLRLPLLVLTDVFKYMDFRVKFLISLMSKRARKTLKLTSTPSHLLFDFSTIPYIEAGYQGMFAKVTDEESNYLIEGELMRLRLFPKRVYLHDGTPKKQLLFASYLLDTFTKPTISIRFWDSTQPALALEFMKMINQRQVSIKAFSYHIIGTSSEVITEILDKCTEVTDSIFISAVFPNDFVYTPPRPFKAKELRVGKTTNWLNLEKFLNCCRITVELGGNSNRTAQIYNSFFTKWMDSDAPLQKLQLSNFEESEGRLIMDALSNQGTKRTINEHWFEIKRKNGSEFFIYEYHRDIKIFTKQAYLERSNKIYQHE</sequence>
<evidence type="ECO:0000313" key="3">
    <source>
        <dbReference type="WBParaSite" id="Csp11.Scaffold630.g19204.t1"/>
    </source>
</evidence>
<dbReference type="WBParaSite" id="Csp11.Scaffold630.g19204.t1">
    <property type="protein sequence ID" value="Csp11.Scaffold630.g19204.t1"/>
    <property type="gene ID" value="Csp11.Scaffold630.g19204"/>
</dbReference>
<evidence type="ECO:0000313" key="2">
    <source>
        <dbReference type="Proteomes" id="UP000095282"/>
    </source>
</evidence>
<accession>A0A1I7UTJ0</accession>
<reference evidence="3" key="1">
    <citation type="submission" date="2016-11" db="UniProtKB">
        <authorList>
            <consortium name="WormBaseParasite"/>
        </authorList>
    </citation>
    <scope>IDENTIFICATION</scope>
</reference>
<dbReference type="Proteomes" id="UP000095282">
    <property type="component" value="Unplaced"/>
</dbReference>
<dbReference type="PROSITE" id="PS50181">
    <property type="entry name" value="FBOX"/>
    <property type="match status" value="1"/>
</dbReference>
<dbReference type="AlphaFoldDB" id="A0A1I7UTJ0"/>
<name>A0A1I7UTJ0_9PELO</name>
<organism evidence="2 3">
    <name type="scientific">Caenorhabditis tropicalis</name>
    <dbReference type="NCBI Taxonomy" id="1561998"/>
    <lineage>
        <taxon>Eukaryota</taxon>
        <taxon>Metazoa</taxon>
        <taxon>Ecdysozoa</taxon>
        <taxon>Nematoda</taxon>
        <taxon>Chromadorea</taxon>
        <taxon>Rhabditida</taxon>
        <taxon>Rhabditina</taxon>
        <taxon>Rhabditomorpha</taxon>
        <taxon>Rhabditoidea</taxon>
        <taxon>Rhabditidae</taxon>
        <taxon>Peloderinae</taxon>
        <taxon>Caenorhabditis</taxon>
    </lineage>
</organism>
<dbReference type="PANTHER" id="PTHR21503">
    <property type="entry name" value="F-BOX-CONTAINING HYPOTHETICAL PROTEIN C.ELEGANS"/>
    <property type="match status" value="1"/>
</dbReference>
<keyword evidence="2" id="KW-1185">Reference proteome</keyword>
<feature type="domain" description="F-box" evidence="1">
    <location>
        <begin position="1"/>
        <end position="46"/>
    </location>
</feature>
<evidence type="ECO:0000259" key="1">
    <source>
        <dbReference type="PROSITE" id="PS50181"/>
    </source>
</evidence>